<feature type="transmembrane region" description="Helical" evidence="8">
    <location>
        <begin position="198"/>
        <end position="218"/>
    </location>
</feature>
<dbReference type="PROSITE" id="PS50850">
    <property type="entry name" value="MFS"/>
    <property type="match status" value="1"/>
</dbReference>
<feature type="transmembrane region" description="Helical" evidence="8">
    <location>
        <begin position="148"/>
        <end position="168"/>
    </location>
</feature>
<feature type="transmembrane region" description="Helical" evidence="8">
    <location>
        <begin position="7"/>
        <end position="27"/>
    </location>
</feature>
<dbReference type="InterPro" id="IPR020846">
    <property type="entry name" value="MFS_dom"/>
</dbReference>
<protein>
    <submittedName>
        <fullName evidence="11">Spermine synthase</fullName>
    </submittedName>
</protein>
<dbReference type="GO" id="GO:0010487">
    <property type="term" value="F:thermospermine synthase activity"/>
    <property type="evidence" value="ECO:0007669"/>
    <property type="project" value="TreeGrafter"/>
</dbReference>
<gene>
    <name evidence="11" type="ORF">UT41_C0003G0019</name>
</gene>
<accession>A0A0G0REN6</accession>
<dbReference type="PROSITE" id="PS51006">
    <property type="entry name" value="PABS_2"/>
    <property type="match status" value="1"/>
</dbReference>
<organism evidence="11 12">
    <name type="scientific">Candidatus Wolfebacteria bacterium GW2011_GWC2_39_22</name>
    <dbReference type="NCBI Taxonomy" id="1619013"/>
    <lineage>
        <taxon>Bacteria</taxon>
        <taxon>Candidatus Wolfeibacteriota</taxon>
    </lineage>
</organism>
<feature type="transmembrane region" description="Helical" evidence="8">
    <location>
        <begin position="99"/>
        <end position="127"/>
    </location>
</feature>
<dbReference type="STRING" id="1619013.UT41_C0003G0019"/>
<feature type="domain" description="PABS" evidence="10">
    <location>
        <begin position="202"/>
        <end position="443"/>
    </location>
</feature>
<keyword evidence="2 7" id="KW-0808">Transferase</keyword>
<evidence type="ECO:0000313" key="12">
    <source>
        <dbReference type="Proteomes" id="UP000034665"/>
    </source>
</evidence>
<feature type="transmembrane region" description="Helical" evidence="8">
    <location>
        <begin position="39"/>
        <end position="61"/>
    </location>
</feature>
<keyword evidence="4 8" id="KW-1133">Transmembrane helix</keyword>
<dbReference type="Proteomes" id="UP000034665">
    <property type="component" value="Unassembled WGS sequence"/>
</dbReference>
<feature type="domain" description="Major facilitator superfamily (MFS) profile" evidence="9">
    <location>
        <begin position="1"/>
        <end position="199"/>
    </location>
</feature>
<evidence type="ECO:0000256" key="1">
    <source>
        <dbReference type="ARBA" id="ARBA00007867"/>
    </source>
</evidence>
<sequence length="516" mass="56993">MIKNDRNILIGSAFIAGFALMVIELIATRIMAPYVGSSIYTWTSVIGVVLFGMAIGNYGGGMYADKYGSRKELSLLFTITSIVTFLIPLGAYFSPVVALLGLPISITTLLLALVLFFVPAVLFGTLYPSILKLHLKTTETTGVKSGQISATWSLGSIVGTFLAGFYFIGYVGSSATILLIAIVLLINAAILYISKKRLAWIAVLFLCVGMVTYVMHLFTDVRGKVFAAESEYYKIQVVDSSTEKNGKVRTLFLDADSHSVEGLEGQKLNLYPDIYPIFSAMGSSMKDVLVIGGGSYTLSKKIVSAYKDANVTTVEIDPKVQQVAEDYFKLGEYPMQTEVADGRVFLQRTDKKYDLIFSDAYNSFVSVPWHMTTREFNEEVKNHLNENGLYAVNFISARAGENAGLFESIGKTFRETFSQYVMFAYGESEYAPQNIVLVGVNTNNAINIQEIREKIARGENGEFLSKLLIDDSIVASKGVLLKDNHAPVERLMMPLMNNYFNQYIPTYYSTMTGQGE</sequence>
<dbReference type="Gene3D" id="1.20.1250.20">
    <property type="entry name" value="MFS general substrate transporter like domains"/>
    <property type="match status" value="1"/>
</dbReference>
<dbReference type="InterPro" id="IPR029063">
    <property type="entry name" value="SAM-dependent_MTases_sf"/>
</dbReference>
<evidence type="ECO:0000259" key="10">
    <source>
        <dbReference type="PROSITE" id="PS51006"/>
    </source>
</evidence>
<evidence type="ECO:0000256" key="4">
    <source>
        <dbReference type="ARBA" id="ARBA00022989"/>
    </source>
</evidence>
<comment type="caution">
    <text evidence="11">The sequence shown here is derived from an EMBL/GenBank/DDBJ whole genome shotgun (WGS) entry which is preliminary data.</text>
</comment>
<dbReference type="InterPro" id="IPR036259">
    <property type="entry name" value="MFS_trans_sf"/>
</dbReference>
<keyword evidence="6 8" id="KW-0472">Membrane</keyword>
<keyword evidence="3 8" id="KW-0812">Transmembrane</keyword>
<feature type="active site" description="Proton acceptor" evidence="7">
    <location>
        <position position="359"/>
    </location>
</feature>
<dbReference type="Pfam" id="PF01564">
    <property type="entry name" value="Spermine_synth"/>
    <property type="match status" value="1"/>
</dbReference>
<evidence type="ECO:0000256" key="5">
    <source>
        <dbReference type="ARBA" id="ARBA00023115"/>
    </source>
</evidence>
<feature type="transmembrane region" description="Helical" evidence="8">
    <location>
        <begin position="174"/>
        <end position="193"/>
    </location>
</feature>
<evidence type="ECO:0000256" key="6">
    <source>
        <dbReference type="ARBA" id="ARBA00023136"/>
    </source>
</evidence>
<dbReference type="GO" id="GO:0006596">
    <property type="term" value="P:polyamine biosynthetic process"/>
    <property type="evidence" value="ECO:0007669"/>
    <property type="project" value="UniProtKB-UniRule"/>
</dbReference>
<evidence type="ECO:0000256" key="3">
    <source>
        <dbReference type="ARBA" id="ARBA00022692"/>
    </source>
</evidence>
<evidence type="ECO:0000259" key="9">
    <source>
        <dbReference type="PROSITE" id="PS50850"/>
    </source>
</evidence>
<keyword evidence="5 7" id="KW-0620">Polyamine biosynthesis</keyword>
<dbReference type="Gene3D" id="3.40.50.150">
    <property type="entry name" value="Vaccinia Virus protein VP39"/>
    <property type="match status" value="1"/>
</dbReference>
<dbReference type="SUPFAM" id="SSF53335">
    <property type="entry name" value="S-adenosyl-L-methionine-dependent methyltransferases"/>
    <property type="match status" value="1"/>
</dbReference>
<reference evidence="11 12" key="1">
    <citation type="journal article" date="2015" name="Nature">
        <title>rRNA introns, odd ribosomes, and small enigmatic genomes across a large radiation of phyla.</title>
        <authorList>
            <person name="Brown C.T."/>
            <person name="Hug L.A."/>
            <person name="Thomas B.C."/>
            <person name="Sharon I."/>
            <person name="Castelle C.J."/>
            <person name="Singh A."/>
            <person name="Wilkins M.J."/>
            <person name="Williams K.H."/>
            <person name="Banfield J.F."/>
        </authorList>
    </citation>
    <scope>NUCLEOTIDE SEQUENCE [LARGE SCALE GENOMIC DNA]</scope>
</reference>
<evidence type="ECO:0000256" key="2">
    <source>
        <dbReference type="ARBA" id="ARBA00022679"/>
    </source>
</evidence>
<dbReference type="InterPro" id="IPR030374">
    <property type="entry name" value="PABS"/>
</dbReference>
<dbReference type="NCBIfam" id="NF037959">
    <property type="entry name" value="MFS_SpdSyn"/>
    <property type="match status" value="1"/>
</dbReference>
<comment type="similarity">
    <text evidence="1">Belongs to the spermidine/spermine synthase family.</text>
</comment>
<evidence type="ECO:0000313" key="11">
    <source>
        <dbReference type="EMBL" id="KKR12092.1"/>
    </source>
</evidence>
<dbReference type="CDD" id="cd02440">
    <property type="entry name" value="AdoMet_MTases"/>
    <property type="match status" value="1"/>
</dbReference>
<feature type="transmembrane region" description="Helical" evidence="8">
    <location>
        <begin position="73"/>
        <end position="93"/>
    </location>
</feature>
<dbReference type="EMBL" id="LBWR01000003">
    <property type="protein sequence ID" value="KKR12092.1"/>
    <property type="molecule type" value="Genomic_DNA"/>
</dbReference>
<name>A0A0G0REN6_9BACT</name>
<dbReference type="SUPFAM" id="SSF103473">
    <property type="entry name" value="MFS general substrate transporter"/>
    <property type="match status" value="1"/>
</dbReference>
<evidence type="ECO:0000256" key="8">
    <source>
        <dbReference type="SAM" id="Phobius"/>
    </source>
</evidence>
<evidence type="ECO:0000256" key="7">
    <source>
        <dbReference type="PROSITE-ProRule" id="PRU00354"/>
    </source>
</evidence>
<dbReference type="PANTHER" id="PTHR43317:SF1">
    <property type="entry name" value="THERMOSPERMINE SYNTHASE ACAULIS5"/>
    <property type="match status" value="1"/>
</dbReference>
<dbReference type="GO" id="GO:0022857">
    <property type="term" value="F:transmembrane transporter activity"/>
    <property type="evidence" value="ECO:0007669"/>
    <property type="project" value="InterPro"/>
</dbReference>
<dbReference type="AlphaFoldDB" id="A0A0G0REN6"/>
<proteinExistence type="inferred from homology"/>
<dbReference type="PANTHER" id="PTHR43317">
    <property type="entry name" value="THERMOSPERMINE SYNTHASE ACAULIS5"/>
    <property type="match status" value="1"/>
</dbReference>